<evidence type="ECO:0000259" key="8">
    <source>
        <dbReference type="PROSITE" id="PS50893"/>
    </source>
</evidence>
<dbReference type="RefSeq" id="WP_307149566.1">
    <property type="nucleotide sequence ID" value="NZ_JAUSTU010000004.1"/>
</dbReference>
<protein>
    <submittedName>
        <fullName evidence="10">ATP-binding cassette subfamily B protein</fullName>
    </submittedName>
</protein>
<dbReference type="InterPro" id="IPR039421">
    <property type="entry name" value="Type_1_exporter"/>
</dbReference>
<dbReference type="GO" id="GO:0005524">
    <property type="term" value="F:ATP binding"/>
    <property type="evidence" value="ECO:0007669"/>
    <property type="project" value="UniProtKB-KW"/>
</dbReference>
<evidence type="ECO:0000256" key="2">
    <source>
        <dbReference type="ARBA" id="ARBA00022692"/>
    </source>
</evidence>
<dbReference type="Proteomes" id="UP001231362">
    <property type="component" value="Unassembled WGS sequence"/>
</dbReference>
<dbReference type="PROSITE" id="PS50893">
    <property type="entry name" value="ABC_TRANSPORTER_2"/>
    <property type="match status" value="1"/>
</dbReference>
<dbReference type="SUPFAM" id="SSF52540">
    <property type="entry name" value="P-loop containing nucleoside triphosphate hydrolases"/>
    <property type="match status" value="1"/>
</dbReference>
<keyword evidence="6 7" id="KW-0472">Membrane</keyword>
<proteinExistence type="predicted"/>
<dbReference type="Gene3D" id="3.40.50.300">
    <property type="entry name" value="P-loop containing nucleotide triphosphate hydrolases"/>
    <property type="match status" value="1"/>
</dbReference>
<dbReference type="Gene3D" id="1.20.1560.10">
    <property type="entry name" value="ABC transporter type 1, transmembrane domain"/>
    <property type="match status" value="1"/>
</dbReference>
<dbReference type="PANTHER" id="PTHR43394">
    <property type="entry name" value="ATP-DEPENDENT PERMEASE MDL1, MITOCHONDRIAL"/>
    <property type="match status" value="1"/>
</dbReference>
<dbReference type="InterPro" id="IPR017871">
    <property type="entry name" value="ABC_transporter-like_CS"/>
</dbReference>
<dbReference type="Pfam" id="PF00664">
    <property type="entry name" value="ABC_membrane"/>
    <property type="match status" value="1"/>
</dbReference>
<dbReference type="InterPro" id="IPR003593">
    <property type="entry name" value="AAA+_ATPase"/>
</dbReference>
<dbReference type="InterPro" id="IPR011527">
    <property type="entry name" value="ABC1_TM_dom"/>
</dbReference>
<feature type="transmembrane region" description="Helical" evidence="7">
    <location>
        <begin position="255"/>
        <end position="278"/>
    </location>
</feature>
<keyword evidence="5 7" id="KW-1133">Transmembrane helix</keyword>
<evidence type="ECO:0000256" key="1">
    <source>
        <dbReference type="ARBA" id="ARBA00004651"/>
    </source>
</evidence>
<evidence type="ECO:0000259" key="9">
    <source>
        <dbReference type="PROSITE" id="PS50929"/>
    </source>
</evidence>
<dbReference type="PROSITE" id="PS00211">
    <property type="entry name" value="ABC_TRANSPORTER_1"/>
    <property type="match status" value="1"/>
</dbReference>
<keyword evidence="4 10" id="KW-0067">ATP-binding</keyword>
<reference evidence="10 11" key="1">
    <citation type="submission" date="2023-07" db="EMBL/GenBank/DDBJ databases">
        <title>Genomic Encyclopedia of Type Strains, Phase IV (KMG-IV): sequencing the most valuable type-strain genomes for metagenomic binning, comparative biology and taxonomic classification.</title>
        <authorList>
            <person name="Goeker M."/>
        </authorList>
    </citation>
    <scope>NUCLEOTIDE SEQUENCE [LARGE SCALE GENOMIC DNA]</scope>
    <source>
        <strain evidence="10 11">DSM 23948</strain>
    </source>
</reference>
<dbReference type="EMBL" id="JAUSTU010000004">
    <property type="protein sequence ID" value="MDQ0154990.1"/>
    <property type="molecule type" value="Genomic_DNA"/>
</dbReference>
<dbReference type="SMART" id="SM00382">
    <property type="entry name" value="AAA"/>
    <property type="match status" value="1"/>
</dbReference>
<keyword evidence="2 7" id="KW-0812">Transmembrane</keyword>
<feature type="transmembrane region" description="Helical" evidence="7">
    <location>
        <begin position="144"/>
        <end position="166"/>
    </location>
</feature>
<evidence type="ECO:0000256" key="7">
    <source>
        <dbReference type="SAM" id="Phobius"/>
    </source>
</evidence>
<name>A0ABT9V214_9BACL</name>
<dbReference type="Pfam" id="PF00005">
    <property type="entry name" value="ABC_tran"/>
    <property type="match status" value="1"/>
</dbReference>
<dbReference type="CDD" id="cd03254">
    <property type="entry name" value="ABCC_Glucan_exporter_like"/>
    <property type="match status" value="1"/>
</dbReference>
<feature type="transmembrane region" description="Helical" evidence="7">
    <location>
        <begin position="172"/>
        <end position="190"/>
    </location>
</feature>
<evidence type="ECO:0000256" key="6">
    <source>
        <dbReference type="ARBA" id="ARBA00023136"/>
    </source>
</evidence>
<evidence type="ECO:0000313" key="10">
    <source>
        <dbReference type="EMBL" id="MDQ0154990.1"/>
    </source>
</evidence>
<feature type="transmembrane region" description="Helical" evidence="7">
    <location>
        <begin position="67"/>
        <end position="91"/>
    </location>
</feature>
<evidence type="ECO:0000256" key="4">
    <source>
        <dbReference type="ARBA" id="ARBA00022840"/>
    </source>
</evidence>
<feature type="transmembrane region" description="Helical" evidence="7">
    <location>
        <begin position="30"/>
        <end position="55"/>
    </location>
</feature>
<feature type="domain" description="ABC transmembrane type-1" evidence="9">
    <location>
        <begin position="31"/>
        <end position="316"/>
    </location>
</feature>
<organism evidence="10 11">
    <name type="scientific">Anoxybacillus andreesenii</name>
    <dbReference type="NCBI Taxonomy" id="1325932"/>
    <lineage>
        <taxon>Bacteria</taxon>
        <taxon>Bacillati</taxon>
        <taxon>Bacillota</taxon>
        <taxon>Bacilli</taxon>
        <taxon>Bacillales</taxon>
        <taxon>Anoxybacillaceae</taxon>
        <taxon>Anoxybacillus</taxon>
    </lineage>
</organism>
<evidence type="ECO:0000256" key="5">
    <source>
        <dbReference type="ARBA" id="ARBA00022989"/>
    </source>
</evidence>
<dbReference type="InterPro" id="IPR027417">
    <property type="entry name" value="P-loop_NTPase"/>
</dbReference>
<gene>
    <name evidence="10" type="ORF">J2S07_001294</name>
</gene>
<dbReference type="InterPro" id="IPR003439">
    <property type="entry name" value="ABC_transporter-like_ATP-bd"/>
</dbReference>
<evidence type="ECO:0000256" key="3">
    <source>
        <dbReference type="ARBA" id="ARBA00022741"/>
    </source>
</evidence>
<keyword evidence="11" id="KW-1185">Reference proteome</keyword>
<dbReference type="InterPro" id="IPR036640">
    <property type="entry name" value="ABC1_TM_sf"/>
</dbReference>
<evidence type="ECO:0000313" key="11">
    <source>
        <dbReference type="Proteomes" id="UP001231362"/>
    </source>
</evidence>
<dbReference type="SUPFAM" id="SSF90123">
    <property type="entry name" value="ABC transporter transmembrane region"/>
    <property type="match status" value="1"/>
</dbReference>
<accession>A0ABT9V214</accession>
<keyword evidence="3" id="KW-0547">Nucleotide-binding</keyword>
<sequence>MKKSSKTERKEQLHVLLRLLSYTKPHVKTIIFAFALLLIATIGDILGPILVKIFIDDYLRPGNLVFGPLVTLATAYLGIHIINVIVSYIQLVKFQEIALKIIQAMRVDVFTKVQSLGLKYFDKTPAGSIVSRVTNDTEAIKEMFVTVLVTFIQSSFLMGGILVAMFILNVKLALFCLLILPILYFIIRTYRQLSSKFYLDLRERLSQLNAKLSESLQGMGIIQVFRQEKRLRKEFEEINEKHYHAGMKNIRVDGLLLRPAIDLVYIGALILVLSFFGISSFNSPIEIGVLYAFINYLDRFFEPVNNLMAQLSLYQQAIVSASRVFGLLDETELAPVQMGNAGSIQAGEIEFKNVTFSYDGKRDVLKNISFTAKPGETVALVGHTGSGKSSIINLMMRFYEFERGEILIDGKSIKEYQEGELRRKIGLVLQDPFLFFGTVKDNIRLHNKELSVEEIEEAARFVQAHHFIEKLEGGMNHPVVERGSTFSSGQRQLIAFARTIAANPKILVLDEATANIDTETEEAIQTALAKMREGRTTIAIAHRLSTIQDANLILVLHQGEIVERGTHQELLAQTGLYHKMYLLQNGSVEKYVDVIS</sequence>
<feature type="domain" description="ABC transporter" evidence="8">
    <location>
        <begin position="349"/>
        <end position="583"/>
    </location>
</feature>
<dbReference type="PROSITE" id="PS50929">
    <property type="entry name" value="ABC_TM1F"/>
    <property type="match status" value="1"/>
</dbReference>
<dbReference type="PANTHER" id="PTHR43394:SF1">
    <property type="entry name" value="ATP-BINDING CASSETTE SUB-FAMILY B MEMBER 10, MITOCHONDRIAL"/>
    <property type="match status" value="1"/>
</dbReference>
<comment type="subcellular location">
    <subcellularLocation>
        <location evidence="1">Cell membrane</location>
        <topology evidence="1">Multi-pass membrane protein</topology>
    </subcellularLocation>
</comment>
<comment type="caution">
    <text evidence="10">The sequence shown here is derived from an EMBL/GenBank/DDBJ whole genome shotgun (WGS) entry which is preliminary data.</text>
</comment>
<dbReference type="CDD" id="cd18544">
    <property type="entry name" value="ABC_6TM_TmrA_like"/>
    <property type="match status" value="1"/>
</dbReference>